<reference evidence="2 3" key="1">
    <citation type="journal article" date="2015" name="PLoS Pathog.">
        <title>Leptomonas seymouri: Adaptations to the Dixenous Life Cycle Analyzed by Genome Sequencing, Transcriptome Profiling and Co-infection with Leishmania donovani.</title>
        <authorList>
            <person name="Kraeva N."/>
            <person name="Butenko A."/>
            <person name="Hlavacova J."/>
            <person name="Kostygov A."/>
            <person name="Myskova J."/>
            <person name="Grybchuk D."/>
            <person name="Lestinova T."/>
            <person name="Votypka J."/>
            <person name="Volf P."/>
            <person name="Opperdoes F."/>
            <person name="Flegontov P."/>
            <person name="Lukes J."/>
            <person name="Yurchenko V."/>
        </authorList>
    </citation>
    <scope>NUCLEOTIDE SEQUENCE [LARGE SCALE GENOMIC DNA]</scope>
    <source>
        <strain evidence="2 3">ATCC 30220</strain>
    </source>
</reference>
<dbReference type="EMBL" id="LJSK01000009">
    <property type="protein sequence ID" value="KPI90164.1"/>
    <property type="molecule type" value="Genomic_DNA"/>
</dbReference>
<proteinExistence type="predicted"/>
<comment type="caution">
    <text evidence="2">The sequence shown here is derived from an EMBL/GenBank/DDBJ whole genome shotgun (WGS) entry which is preliminary data.</text>
</comment>
<accession>A0A0N1PE39</accession>
<keyword evidence="3" id="KW-1185">Reference proteome</keyword>
<evidence type="ECO:0000313" key="2">
    <source>
        <dbReference type="EMBL" id="KPI90164.1"/>
    </source>
</evidence>
<dbReference type="AlphaFoldDB" id="A0A0N1PE39"/>
<name>A0A0N1PE39_LEPSE</name>
<dbReference type="VEuPathDB" id="TriTrypDB:Lsey_0009_0130"/>
<protein>
    <submittedName>
        <fullName evidence="2">Ferric reductase transmembrane protein-like protein</fullName>
    </submittedName>
</protein>
<dbReference type="OrthoDB" id="261545at2759"/>
<keyword evidence="1 2" id="KW-0812">Transmembrane</keyword>
<evidence type="ECO:0000313" key="3">
    <source>
        <dbReference type="Proteomes" id="UP000038009"/>
    </source>
</evidence>
<feature type="transmembrane region" description="Helical" evidence="1">
    <location>
        <begin position="20"/>
        <end position="40"/>
    </location>
</feature>
<gene>
    <name evidence="2" type="ORF">ABL78_0682</name>
</gene>
<sequence>MGIPDIHGVLLTKKEVIARCRSRIATTLIFLVTVRLFYYSCSYANAMQFHPMCMLIAFVLVLPDVVSSFKRLQIKGNASLPGTKNATQRQPLDSGIPRGEVVLRHQLAAFALGVAAAGGGRLCGYRVCEDNQRLPSHEFSPCHGGCCVRHVNSVPDGFRHPFALRAHLWQPPLQNGGGRP</sequence>
<organism evidence="2 3">
    <name type="scientific">Leptomonas seymouri</name>
    <dbReference type="NCBI Taxonomy" id="5684"/>
    <lineage>
        <taxon>Eukaryota</taxon>
        <taxon>Discoba</taxon>
        <taxon>Euglenozoa</taxon>
        <taxon>Kinetoplastea</taxon>
        <taxon>Metakinetoplastina</taxon>
        <taxon>Trypanosomatida</taxon>
        <taxon>Trypanosomatidae</taxon>
        <taxon>Leishmaniinae</taxon>
        <taxon>Leptomonas</taxon>
    </lineage>
</organism>
<evidence type="ECO:0000256" key="1">
    <source>
        <dbReference type="SAM" id="Phobius"/>
    </source>
</evidence>
<feature type="transmembrane region" description="Helical" evidence="1">
    <location>
        <begin position="46"/>
        <end position="66"/>
    </location>
</feature>
<dbReference type="Proteomes" id="UP000038009">
    <property type="component" value="Unassembled WGS sequence"/>
</dbReference>
<keyword evidence="1" id="KW-1133">Transmembrane helix</keyword>
<keyword evidence="1" id="KW-0472">Membrane</keyword>